<dbReference type="AlphaFoldDB" id="A0AAV4TH60"/>
<evidence type="ECO:0000313" key="1">
    <source>
        <dbReference type="EMBL" id="GIY44075.1"/>
    </source>
</evidence>
<gene>
    <name evidence="1" type="ORF">CDAR_261031</name>
</gene>
<comment type="caution">
    <text evidence="1">The sequence shown here is derived from an EMBL/GenBank/DDBJ whole genome shotgun (WGS) entry which is preliminary data.</text>
</comment>
<protein>
    <submittedName>
        <fullName evidence="1">Uncharacterized protein</fullName>
    </submittedName>
</protein>
<feature type="non-terminal residue" evidence="1">
    <location>
        <position position="1"/>
    </location>
</feature>
<proteinExistence type="predicted"/>
<name>A0AAV4TH60_9ARAC</name>
<keyword evidence="2" id="KW-1185">Reference proteome</keyword>
<dbReference type="Proteomes" id="UP001054837">
    <property type="component" value="Unassembled WGS sequence"/>
</dbReference>
<evidence type="ECO:0000313" key="2">
    <source>
        <dbReference type="Proteomes" id="UP001054837"/>
    </source>
</evidence>
<reference evidence="1 2" key="1">
    <citation type="submission" date="2021-06" db="EMBL/GenBank/DDBJ databases">
        <title>Caerostris darwini draft genome.</title>
        <authorList>
            <person name="Kono N."/>
            <person name="Arakawa K."/>
        </authorList>
    </citation>
    <scope>NUCLEOTIDE SEQUENCE [LARGE SCALE GENOMIC DNA]</scope>
</reference>
<accession>A0AAV4TH60</accession>
<organism evidence="1 2">
    <name type="scientific">Caerostris darwini</name>
    <dbReference type="NCBI Taxonomy" id="1538125"/>
    <lineage>
        <taxon>Eukaryota</taxon>
        <taxon>Metazoa</taxon>
        <taxon>Ecdysozoa</taxon>
        <taxon>Arthropoda</taxon>
        <taxon>Chelicerata</taxon>
        <taxon>Arachnida</taxon>
        <taxon>Araneae</taxon>
        <taxon>Araneomorphae</taxon>
        <taxon>Entelegynae</taxon>
        <taxon>Araneoidea</taxon>
        <taxon>Araneidae</taxon>
        <taxon>Caerostris</taxon>
    </lineage>
</organism>
<dbReference type="EMBL" id="BPLQ01009448">
    <property type="protein sequence ID" value="GIY44075.1"/>
    <property type="molecule type" value="Genomic_DNA"/>
</dbReference>
<sequence>TLGAGELCGFGKCQLFQCCAGYVILGFCKNIRFPGESCTNNVTRMEDANCDSCAPRFKCINGFCSTYPMGYLDSDKDY</sequence>